<proteinExistence type="predicted"/>
<accession>A0A183KSV7</accession>
<dbReference type="Proteomes" id="UP000279833">
    <property type="component" value="Unassembled WGS sequence"/>
</dbReference>
<reference evidence="4" key="1">
    <citation type="submission" date="2016-06" db="UniProtKB">
        <authorList>
            <consortium name="WormBaseParasite"/>
        </authorList>
    </citation>
    <scope>IDENTIFICATION</scope>
</reference>
<protein>
    <submittedName>
        <fullName evidence="2 4">Uncharacterized protein</fullName>
    </submittedName>
</protein>
<dbReference type="AlphaFoldDB" id="A0A183KSV7"/>
<sequence>MCLSVNNLEILTFYKVNMYIQIKLYWITYLGVLTIGVVVKTSDPSGLISFLGIH</sequence>
<keyword evidence="1" id="KW-0472">Membrane</keyword>
<evidence type="ECO:0000313" key="2">
    <source>
        <dbReference type="EMBL" id="VDP64978.1"/>
    </source>
</evidence>
<keyword evidence="1" id="KW-0812">Transmembrane</keyword>
<keyword evidence="3" id="KW-1185">Reference proteome</keyword>
<evidence type="ECO:0000313" key="3">
    <source>
        <dbReference type="Proteomes" id="UP000279833"/>
    </source>
</evidence>
<keyword evidence="1" id="KW-1133">Transmembrane helix</keyword>
<feature type="transmembrane region" description="Helical" evidence="1">
    <location>
        <begin position="20"/>
        <end position="39"/>
    </location>
</feature>
<evidence type="ECO:0000256" key="1">
    <source>
        <dbReference type="SAM" id="Phobius"/>
    </source>
</evidence>
<name>A0A183KSV7_9TREM</name>
<evidence type="ECO:0000313" key="4">
    <source>
        <dbReference type="WBParaSite" id="SCUD_0001814801-mRNA-1"/>
    </source>
</evidence>
<dbReference type="EMBL" id="UZAK01040676">
    <property type="protein sequence ID" value="VDP64978.1"/>
    <property type="molecule type" value="Genomic_DNA"/>
</dbReference>
<organism evidence="4">
    <name type="scientific">Schistosoma curassoni</name>
    <dbReference type="NCBI Taxonomy" id="6186"/>
    <lineage>
        <taxon>Eukaryota</taxon>
        <taxon>Metazoa</taxon>
        <taxon>Spiralia</taxon>
        <taxon>Lophotrochozoa</taxon>
        <taxon>Platyhelminthes</taxon>
        <taxon>Trematoda</taxon>
        <taxon>Digenea</taxon>
        <taxon>Strigeidida</taxon>
        <taxon>Schistosomatoidea</taxon>
        <taxon>Schistosomatidae</taxon>
        <taxon>Schistosoma</taxon>
    </lineage>
</organism>
<dbReference type="WBParaSite" id="SCUD_0001814801-mRNA-1">
    <property type="protein sequence ID" value="SCUD_0001814801-mRNA-1"/>
    <property type="gene ID" value="SCUD_0001814801"/>
</dbReference>
<gene>
    <name evidence="2" type="ORF">SCUD_LOCUS18145</name>
</gene>
<reference evidence="2 3" key="2">
    <citation type="submission" date="2018-11" db="EMBL/GenBank/DDBJ databases">
        <authorList>
            <consortium name="Pathogen Informatics"/>
        </authorList>
    </citation>
    <scope>NUCLEOTIDE SEQUENCE [LARGE SCALE GENOMIC DNA]</scope>
    <source>
        <strain evidence="2">Dakar</strain>
        <strain evidence="3">Dakar, Senegal</strain>
    </source>
</reference>